<dbReference type="GO" id="GO:0003964">
    <property type="term" value="F:RNA-directed DNA polymerase activity"/>
    <property type="evidence" value="ECO:0007669"/>
    <property type="project" value="UniProtKB-KW"/>
</dbReference>
<evidence type="ECO:0000256" key="6">
    <source>
        <dbReference type="ARBA" id="ARBA00022918"/>
    </source>
</evidence>
<name>A0A225VWY5_9STRA</name>
<reference evidence="10" key="1">
    <citation type="submission" date="2017-03" db="EMBL/GenBank/DDBJ databases">
        <title>Phytopthora megakarya and P. palmivora, two closely related causual agents of cacao black pod achieved similar genome size and gene model numbers by different mechanisms.</title>
        <authorList>
            <person name="Ali S."/>
            <person name="Shao J."/>
            <person name="Larry D.J."/>
            <person name="Kronmiller B."/>
            <person name="Shen D."/>
            <person name="Strem M.D."/>
            <person name="Melnick R.L."/>
            <person name="Guiltinan M.J."/>
            <person name="Tyler B.M."/>
            <person name="Meinhardt L.W."/>
            <person name="Bailey B.A."/>
        </authorList>
    </citation>
    <scope>NUCLEOTIDE SEQUENCE [LARGE SCALE GENOMIC DNA]</scope>
    <source>
        <strain evidence="10">zdho120</strain>
    </source>
</reference>
<dbReference type="EMBL" id="NBNE01002617">
    <property type="protein sequence ID" value="OWZ09933.1"/>
    <property type="molecule type" value="Genomic_DNA"/>
</dbReference>
<dbReference type="InterPro" id="IPR001584">
    <property type="entry name" value="Integrase_cat-core"/>
</dbReference>
<dbReference type="Proteomes" id="UP000198211">
    <property type="component" value="Unassembled WGS sequence"/>
</dbReference>
<dbReference type="Gene3D" id="3.30.420.10">
    <property type="entry name" value="Ribonuclease H-like superfamily/Ribonuclease H"/>
    <property type="match status" value="1"/>
</dbReference>
<dbReference type="InterPro" id="IPR036397">
    <property type="entry name" value="RNaseH_sf"/>
</dbReference>
<keyword evidence="3" id="KW-0540">Nuclease</keyword>
<dbReference type="InterPro" id="IPR012337">
    <property type="entry name" value="RNaseH-like_sf"/>
</dbReference>
<evidence type="ECO:0000256" key="3">
    <source>
        <dbReference type="ARBA" id="ARBA00022722"/>
    </source>
</evidence>
<sequence>MPIKFTSQTLKSNELNYNITEKEILALLRVLNECHNMLVGKTIRVLTRHTTLGWLFRSKGLQGCLSQWAAILSPWRLEIIRSAKGEEAIVISFDGSARVKREGAAFSVVVWQLSNRNVVKAASGYAEGLTVNEGEYRGESPGNIIATYPFQVIAMDHIPSLPRHTKETRSFAESYEEAVFRRFGDSEAIRHDQEPGFMSDFFRAFKKHMGQRQRTTLAYRPQENGAAERMVQTITRVIKMYIADIDQRDWDEYTERLTYALNTAHGRTRDETPFFLVRDWDPRSTLETTLAIGNTSRRDADARRWRMHIQRHYKTARAQALEPIREAVNARTTRQNARDGTRDTTRIPSLAVS</sequence>
<keyword evidence="5" id="KW-0378">Hydrolase</keyword>
<organism evidence="9 10">
    <name type="scientific">Phytophthora megakarya</name>
    <dbReference type="NCBI Taxonomy" id="4795"/>
    <lineage>
        <taxon>Eukaryota</taxon>
        <taxon>Sar</taxon>
        <taxon>Stramenopiles</taxon>
        <taxon>Oomycota</taxon>
        <taxon>Peronosporomycetes</taxon>
        <taxon>Peronosporales</taxon>
        <taxon>Peronosporaceae</taxon>
        <taxon>Phytophthora</taxon>
    </lineage>
</organism>
<evidence type="ECO:0000313" key="9">
    <source>
        <dbReference type="EMBL" id="OWZ09933.1"/>
    </source>
</evidence>
<keyword evidence="2" id="KW-0548">Nucleotidyltransferase</keyword>
<dbReference type="Pfam" id="PF17917">
    <property type="entry name" value="RT_RNaseH"/>
    <property type="match status" value="1"/>
</dbReference>
<feature type="domain" description="Integrase catalytic" evidence="8">
    <location>
        <begin position="166"/>
        <end position="281"/>
    </location>
</feature>
<dbReference type="PROSITE" id="PS50994">
    <property type="entry name" value="INTEGRASE"/>
    <property type="match status" value="1"/>
</dbReference>
<dbReference type="InterPro" id="IPR041373">
    <property type="entry name" value="RT_RNaseH"/>
</dbReference>
<evidence type="ECO:0000256" key="1">
    <source>
        <dbReference type="ARBA" id="ARBA00022679"/>
    </source>
</evidence>
<dbReference type="GO" id="GO:0003676">
    <property type="term" value="F:nucleic acid binding"/>
    <property type="evidence" value="ECO:0007669"/>
    <property type="project" value="InterPro"/>
</dbReference>
<keyword evidence="10" id="KW-1185">Reference proteome</keyword>
<gene>
    <name evidence="9" type="ORF">PHMEG_00017287</name>
</gene>
<protein>
    <submittedName>
        <fullName evidence="9">Reverse transcriptase</fullName>
    </submittedName>
</protein>
<comment type="caution">
    <text evidence="9">The sequence shown here is derived from an EMBL/GenBank/DDBJ whole genome shotgun (WGS) entry which is preliminary data.</text>
</comment>
<dbReference type="GO" id="GO:0004519">
    <property type="term" value="F:endonuclease activity"/>
    <property type="evidence" value="ECO:0007669"/>
    <property type="project" value="UniProtKB-KW"/>
</dbReference>
<evidence type="ECO:0000256" key="4">
    <source>
        <dbReference type="ARBA" id="ARBA00022759"/>
    </source>
</evidence>
<dbReference type="GO" id="GO:0015074">
    <property type="term" value="P:DNA integration"/>
    <property type="evidence" value="ECO:0007669"/>
    <property type="project" value="InterPro"/>
</dbReference>
<dbReference type="GO" id="GO:0016787">
    <property type="term" value="F:hydrolase activity"/>
    <property type="evidence" value="ECO:0007669"/>
    <property type="project" value="UniProtKB-KW"/>
</dbReference>
<proteinExistence type="predicted"/>
<keyword evidence="1" id="KW-0808">Transferase</keyword>
<feature type="compositionally biased region" description="Basic and acidic residues" evidence="7">
    <location>
        <begin position="336"/>
        <end position="345"/>
    </location>
</feature>
<accession>A0A225VWY5</accession>
<dbReference type="PANTHER" id="PTHR37984">
    <property type="entry name" value="PROTEIN CBG26694"/>
    <property type="match status" value="1"/>
</dbReference>
<dbReference type="OrthoDB" id="107161at2759"/>
<dbReference type="PANTHER" id="PTHR37984:SF5">
    <property type="entry name" value="PROTEIN NYNRIN-LIKE"/>
    <property type="match status" value="1"/>
</dbReference>
<evidence type="ECO:0000256" key="5">
    <source>
        <dbReference type="ARBA" id="ARBA00022801"/>
    </source>
</evidence>
<dbReference type="InterPro" id="IPR050951">
    <property type="entry name" value="Retrovirus_Pol_polyprotein"/>
</dbReference>
<dbReference type="SUPFAM" id="SSF53098">
    <property type="entry name" value="Ribonuclease H-like"/>
    <property type="match status" value="1"/>
</dbReference>
<evidence type="ECO:0000259" key="8">
    <source>
        <dbReference type="PROSITE" id="PS50994"/>
    </source>
</evidence>
<dbReference type="InterPro" id="IPR043502">
    <property type="entry name" value="DNA/RNA_pol_sf"/>
</dbReference>
<evidence type="ECO:0000313" key="10">
    <source>
        <dbReference type="Proteomes" id="UP000198211"/>
    </source>
</evidence>
<feature type="region of interest" description="Disordered" evidence="7">
    <location>
        <begin position="330"/>
        <end position="353"/>
    </location>
</feature>
<evidence type="ECO:0000256" key="7">
    <source>
        <dbReference type="SAM" id="MobiDB-lite"/>
    </source>
</evidence>
<keyword evidence="4" id="KW-0255">Endonuclease</keyword>
<keyword evidence="6 9" id="KW-0695">RNA-directed DNA polymerase</keyword>
<evidence type="ECO:0000256" key="2">
    <source>
        <dbReference type="ARBA" id="ARBA00022695"/>
    </source>
</evidence>
<dbReference type="AlphaFoldDB" id="A0A225VWY5"/>
<dbReference type="SUPFAM" id="SSF56672">
    <property type="entry name" value="DNA/RNA polymerases"/>
    <property type="match status" value="1"/>
</dbReference>